<comment type="catalytic activity">
    <reaction evidence="12">
        <text>3-methyl-2-oxobutanoate + acetyl-CoA + H2O = (2S)-2-isopropylmalate + CoA + H(+)</text>
        <dbReference type="Rhea" id="RHEA:21524"/>
        <dbReference type="ChEBI" id="CHEBI:1178"/>
        <dbReference type="ChEBI" id="CHEBI:11851"/>
        <dbReference type="ChEBI" id="CHEBI:15377"/>
        <dbReference type="ChEBI" id="CHEBI:15378"/>
        <dbReference type="ChEBI" id="CHEBI:57287"/>
        <dbReference type="ChEBI" id="CHEBI:57288"/>
        <dbReference type="EC" id="2.3.3.13"/>
    </reaction>
</comment>
<organism evidence="13 14">
    <name type="scientific">Pseudosulfitobacter pseudonitzschiae</name>
    <dbReference type="NCBI Taxonomy" id="1402135"/>
    <lineage>
        <taxon>Bacteria</taxon>
        <taxon>Pseudomonadati</taxon>
        <taxon>Pseudomonadota</taxon>
        <taxon>Alphaproteobacteria</taxon>
        <taxon>Rhodobacterales</taxon>
        <taxon>Roseobacteraceae</taxon>
        <taxon>Pseudosulfitobacter</taxon>
    </lineage>
</organism>
<dbReference type="EC" id="2.3.3.13" evidence="3 12"/>
<dbReference type="OrthoDB" id="9803573at2"/>
<dbReference type="InterPro" id="IPR050073">
    <property type="entry name" value="2-IPM_HCS-like"/>
</dbReference>
<accession>A0A073J1C4</accession>
<dbReference type="GO" id="GO:0003852">
    <property type="term" value="F:2-isopropylmalate synthase activity"/>
    <property type="evidence" value="ECO:0007669"/>
    <property type="project" value="UniProtKB-UniRule"/>
</dbReference>
<dbReference type="PROSITE" id="PS00815">
    <property type="entry name" value="AIPM_HOMOCIT_SYNTH_1"/>
    <property type="match status" value="1"/>
</dbReference>
<evidence type="ECO:0000256" key="10">
    <source>
        <dbReference type="ARBA" id="ARBA00023304"/>
    </source>
</evidence>
<keyword evidence="12" id="KW-0963">Cytoplasm</keyword>
<comment type="cofactor">
    <cofactor evidence="12">
        <name>Mn(2+)</name>
        <dbReference type="ChEBI" id="CHEBI:29035"/>
    </cofactor>
</comment>
<dbReference type="FunFam" id="3.30.160.270:FF:000003">
    <property type="entry name" value="2-isopropylmalate synthase"/>
    <property type="match status" value="1"/>
</dbReference>
<dbReference type="InterPro" id="IPR013785">
    <property type="entry name" value="Aldolase_TIM"/>
</dbReference>
<protein>
    <recommendedName>
        <fullName evidence="4 12">2-isopropylmalate synthase</fullName>
        <ecNumber evidence="3 12">2.3.3.13</ecNumber>
    </recommendedName>
    <alternativeName>
        <fullName evidence="11 12">Alpha-IPM synthase</fullName>
    </alternativeName>
    <alternativeName>
        <fullName evidence="12">Alpha-isopropylmalate synthase</fullName>
    </alternativeName>
</protein>
<evidence type="ECO:0000256" key="4">
    <source>
        <dbReference type="ARBA" id="ARBA00018198"/>
    </source>
</evidence>
<evidence type="ECO:0000256" key="5">
    <source>
        <dbReference type="ARBA" id="ARBA00022430"/>
    </source>
</evidence>
<evidence type="ECO:0000256" key="11">
    <source>
        <dbReference type="ARBA" id="ARBA00029993"/>
    </source>
</evidence>
<dbReference type="CDD" id="cd07940">
    <property type="entry name" value="DRE_TIM_IPMS"/>
    <property type="match status" value="1"/>
</dbReference>
<evidence type="ECO:0000256" key="2">
    <source>
        <dbReference type="ARBA" id="ARBA00009396"/>
    </source>
</evidence>
<dbReference type="NCBIfam" id="TIGR00973">
    <property type="entry name" value="leuA_bact"/>
    <property type="match status" value="1"/>
</dbReference>
<keyword evidence="10 12" id="KW-0100">Branched-chain amino acid biosynthesis</keyword>
<keyword evidence="6 12" id="KW-0028">Amino-acid biosynthesis</keyword>
<dbReference type="InterPro" id="IPR005671">
    <property type="entry name" value="LeuA_bact_synth"/>
</dbReference>
<dbReference type="PROSITE" id="PS00816">
    <property type="entry name" value="AIPM_HOMOCIT_SYNTH_2"/>
    <property type="match status" value="1"/>
</dbReference>
<evidence type="ECO:0000313" key="14">
    <source>
        <dbReference type="Proteomes" id="UP000027746"/>
    </source>
</evidence>
<dbReference type="SUPFAM" id="SSF51569">
    <property type="entry name" value="Aldolase"/>
    <property type="match status" value="1"/>
</dbReference>
<evidence type="ECO:0000313" key="13">
    <source>
        <dbReference type="EMBL" id="KEJ95481.1"/>
    </source>
</evidence>
<dbReference type="Pfam" id="PF08502">
    <property type="entry name" value="LeuA_dimer"/>
    <property type="match status" value="1"/>
</dbReference>
<dbReference type="InterPro" id="IPR013709">
    <property type="entry name" value="2-isopropylmalate_synth_dimer"/>
</dbReference>
<keyword evidence="9 12" id="KW-0464">Manganese</keyword>
<comment type="caution">
    <text evidence="13">The sequence shown here is derived from an EMBL/GenBank/DDBJ whole genome shotgun (WGS) entry which is preliminary data.</text>
</comment>
<dbReference type="PANTHER" id="PTHR10277:SF9">
    <property type="entry name" value="2-ISOPROPYLMALATE SYNTHASE 1, CHLOROPLASTIC-RELATED"/>
    <property type="match status" value="1"/>
</dbReference>
<keyword evidence="8 12" id="KW-0479">Metal-binding</keyword>
<dbReference type="Pfam" id="PF00682">
    <property type="entry name" value="HMGL-like"/>
    <property type="match status" value="1"/>
</dbReference>
<evidence type="ECO:0000256" key="1">
    <source>
        <dbReference type="ARBA" id="ARBA00004689"/>
    </source>
</evidence>
<dbReference type="InterPro" id="IPR002034">
    <property type="entry name" value="AIPM/Hcit_synth_CS"/>
</dbReference>
<dbReference type="RefSeq" id="WP_037926699.1">
    <property type="nucleotide sequence ID" value="NZ_CP054599.1"/>
</dbReference>
<dbReference type="NCBIfam" id="NF002087">
    <property type="entry name" value="PRK00915.1-4"/>
    <property type="match status" value="1"/>
</dbReference>
<dbReference type="Gene3D" id="1.10.238.260">
    <property type="match status" value="1"/>
</dbReference>
<dbReference type="Proteomes" id="UP000027746">
    <property type="component" value="Unassembled WGS sequence"/>
</dbReference>
<keyword evidence="14" id="KW-1185">Reference proteome</keyword>
<evidence type="ECO:0000256" key="8">
    <source>
        <dbReference type="ARBA" id="ARBA00022723"/>
    </source>
</evidence>
<dbReference type="GO" id="GO:0030145">
    <property type="term" value="F:manganese ion binding"/>
    <property type="evidence" value="ECO:0007669"/>
    <property type="project" value="UniProtKB-UniRule"/>
</dbReference>
<evidence type="ECO:0000256" key="12">
    <source>
        <dbReference type="HAMAP-Rule" id="MF_01025"/>
    </source>
</evidence>
<comment type="similarity">
    <text evidence="2 12">Belongs to the alpha-IPM synthase/homocitrate synthase family. LeuA type 1 subfamily.</text>
</comment>
<dbReference type="GO" id="GO:0009098">
    <property type="term" value="P:L-leucine biosynthetic process"/>
    <property type="evidence" value="ECO:0007669"/>
    <property type="project" value="UniProtKB-UniRule"/>
</dbReference>
<dbReference type="SMART" id="SM00917">
    <property type="entry name" value="LeuA_dimer"/>
    <property type="match status" value="1"/>
</dbReference>
<dbReference type="PROSITE" id="PS50991">
    <property type="entry name" value="PYR_CT"/>
    <property type="match status" value="1"/>
</dbReference>
<feature type="binding site" evidence="12">
    <location>
        <position position="204"/>
    </location>
    <ligand>
        <name>Mn(2+)</name>
        <dbReference type="ChEBI" id="CHEBI:29035"/>
    </ligand>
</feature>
<dbReference type="EMBL" id="JAMD01000006">
    <property type="protein sequence ID" value="KEJ95481.1"/>
    <property type="molecule type" value="Genomic_DNA"/>
</dbReference>
<feature type="binding site" evidence="12">
    <location>
        <position position="240"/>
    </location>
    <ligand>
        <name>Mn(2+)</name>
        <dbReference type="ChEBI" id="CHEBI:29035"/>
    </ligand>
</feature>
<dbReference type="UniPathway" id="UPA00048">
    <property type="reaction ID" value="UER00070"/>
</dbReference>
<proteinExistence type="inferred from homology"/>
<feature type="region of interest" description="Regulatory domain" evidence="12">
    <location>
        <begin position="393"/>
        <end position="520"/>
    </location>
</feature>
<dbReference type="GO" id="GO:0003985">
    <property type="term" value="F:acetyl-CoA C-acetyltransferase activity"/>
    <property type="evidence" value="ECO:0007669"/>
    <property type="project" value="UniProtKB-UniRule"/>
</dbReference>
<keyword evidence="13" id="KW-0012">Acyltransferase</keyword>
<reference evidence="13 14" key="1">
    <citation type="submission" date="2014-01" db="EMBL/GenBank/DDBJ databases">
        <title>Sulfitobacter sp. H3 (MCCC 1A00686) Genome Sequencing.</title>
        <authorList>
            <person name="Lai Q."/>
            <person name="Hong Z."/>
        </authorList>
    </citation>
    <scope>NUCLEOTIDE SEQUENCE [LARGE SCALE GENOMIC DNA]</scope>
    <source>
        <strain evidence="13 14">H3</strain>
    </source>
</reference>
<gene>
    <name evidence="12" type="primary">leuA</name>
    <name evidence="13" type="ORF">SUH3_21070</name>
</gene>
<evidence type="ECO:0000256" key="7">
    <source>
        <dbReference type="ARBA" id="ARBA00022679"/>
    </source>
</evidence>
<comment type="subunit">
    <text evidence="12">Homodimer.</text>
</comment>
<dbReference type="InterPro" id="IPR054691">
    <property type="entry name" value="LeuA/HCS_post-cat"/>
</dbReference>
<sequence length="520" mass="57044">MTQEQDRVVIFDTTLRDGEQSPGATMTHTEKLEIASLLDEMGVDIIEAGFPIASEGDFAAVSEIAKNSKNAVICGLARAQLPDIDRCWEAVKHAAQPRIHTFIGTSPLHRAIPNLTMDEMAERIDQTVTHARNLCDNVQWSPMDATRTEADYLCRVVEIAIKAGATTINIPDTVGYTAPRESAALIRMLLERVPGADEIIFATHCHNDLGMATANSLAAVEAGARQIECTINGLGERAGNTALEEVVMALKVRNDIMPFQTGVDSTKLMNISRRVAAVSGFPVQFNKAIVGKNAFAHESGIHQDGMLKNAETFEIMRPEDVGLTETNIVMGKHSGRAALRSKLENLGYELGDNQLKDVFVRFKELADRKKEIYEDDLIALMRTTIDPEEDRIKLVSMRVVCGTEGPQQAEMTLEVDGTEHKTSQTGDGPVDASFNCIKALVSHTARLQLYQVHAVTEGTDAQATVSVRLEEDGRIVTGQSADTDTVVASVRAYVHALNRLLVRREKGGTDKREIHYKDMH</sequence>
<keyword evidence="5 12" id="KW-0432">Leucine biosynthesis</keyword>
<dbReference type="Gene3D" id="3.30.160.270">
    <property type="match status" value="1"/>
</dbReference>
<comment type="pathway">
    <text evidence="1 12">Amino-acid biosynthesis; L-leucine biosynthesis; L-leucine from 3-methyl-2-oxobutanoate: step 1/4.</text>
</comment>
<dbReference type="FunFam" id="1.10.238.260:FF:000001">
    <property type="entry name" value="2-isopropylmalate synthase"/>
    <property type="match status" value="1"/>
</dbReference>
<dbReference type="GeneID" id="68871435"/>
<dbReference type="AlphaFoldDB" id="A0A073J1C4"/>
<dbReference type="InterPro" id="IPR036230">
    <property type="entry name" value="LeuA_allosteric_dom_sf"/>
</dbReference>
<dbReference type="FunFam" id="3.20.20.70:FF:000010">
    <property type="entry name" value="2-isopropylmalate synthase"/>
    <property type="match status" value="1"/>
</dbReference>
<dbReference type="Pfam" id="PF22617">
    <property type="entry name" value="HCS_D2"/>
    <property type="match status" value="1"/>
</dbReference>
<dbReference type="GO" id="GO:0005829">
    <property type="term" value="C:cytosol"/>
    <property type="evidence" value="ECO:0007669"/>
    <property type="project" value="TreeGrafter"/>
</dbReference>
<dbReference type="PANTHER" id="PTHR10277">
    <property type="entry name" value="HOMOCITRATE SYNTHASE-RELATED"/>
    <property type="match status" value="1"/>
</dbReference>
<evidence type="ECO:0000256" key="9">
    <source>
        <dbReference type="ARBA" id="ARBA00023211"/>
    </source>
</evidence>
<dbReference type="NCBIfam" id="NF002086">
    <property type="entry name" value="PRK00915.1-3"/>
    <property type="match status" value="1"/>
</dbReference>
<evidence type="ECO:0000256" key="3">
    <source>
        <dbReference type="ARBA" id="ARBA00012973"/>
    </source>
</evidence>
<dbReference type="HAMAP" id="MF_01025">
    <property type="entry name" value="LeuA_type1"/>
    <property type="match status" value="1"/>
</dbReference>
<dbReference type="Gene3D" id="3.20.20.70">
    <property type="entry name" value="Aldolase class I"/>
    <property type="match status" value="1"/>
</dbReference>
<keyword evidence="7 12" id="KW-0808">Transferase</keyword>
<feature type="binding site" evidence="12">
    <location>
        <position position="206"/>
    </location>
    <ligand>
        <name>Mn(2+)</name>
        <dbReference type="ChEBI" id="CHEBI:29035"/>
    </ligand>
</feature>
<dbReference type="SUPFAM" id="SSF110921">
    <property type="entry name" value="2-isopropylmalate synthase LeuA, allosteric (dimerisation) domain"/>
    <property type="match status" value="1"/>
</dbReference>
<feature type="binding site" evidence="12">
    <location>
        <position position="17"/>
    </location>
    <ligand>
        <name>Mn(2+)</name>
        <dbReference type="ChEBI" id="CHEBI:29035"/>
    </ligand>
</feature>
<evidence type="ECO:0000256" key="6">
    <source>
        <dbReference type="ARBA" id="ARBA00022605"/>
    </source>
</evidence>
<dbReference type="InterPro" id="IPR000891">
    <property type="entry name" value="PYR_CT"/>
</dbReference>
<name>A0A073J1C4_9RHOB</name>
<comment type="function">
    <text evidence="12">Catalyzes the condensation of the acetyl group of acetyl-CoA with 3-methyl-2-oxobutanoate (2-ketoisovalerate) to form 3-carboxy-3-hydroxy-4-methylpentanoate (2-isopropylmalate).</text>
</comment>